<accession>A0AAV0TTJ6</accession>
<dbReference type="InterPro" id="IPR045866">
    <property type="entry name" value="FAM210A/B-like"/>
</dbReference>
<comment type="caution">
    <text evidence="2">The sequence shown here is derived from an EMBL/GenBank/DDBJ whole genome shotgun (WGS) entry which is preliminary data.</text>
</comment>
<dbReference type="PANTHER" id="PTHR21377:SF0">
    <property type="entry name" value="PROTEIN FAM210B, MITOCHONDRIAL"/>
    <property type="match status" value="1"/>
</dbReference>
<keyword evidence="3" id="KW-1185">Reference proteome</keyword>
<reference evidence="2" key="1">
    <citation type="submission" date="2022-12" db="EMBL/GenBank/DDBJ databases">
        <authorList>
            <person name="Webb A."/>
        </authorList>
    </citation>
    <scope>NUCLEOTIDE SEQUENCE</scope>
    <source>
        <strain evidence="2">Hp1</strain>
    </source>
</reference>
<dbReference type="EMBL" id="CANTFL010000579">
    <property type="protein sequence ID" value="CAI5725040.1"/>
    <property type="molecule type" value="Genomic_DNA"/>
</dbReference>
<proteinExistence type="predicted"/>
<feature type="domain" description="DUF1279" evidence="1">
    <location>
        <begin position="4"/>
        <end position="87"/>
    </location>
</feature>
<name>A0AAV0TTJ6_HYABA</name>
<evidence type="ECO:0000259" key="1">
    <source>
        <dbReference type="Pfam" id="PF06916"/>
    </source>
</evidence>
<dbReference type="InterPro" id="IPR009688">
    <property type="entry name" value="FAM210A/B-like_dom"/>
</dbReference>
<dbReference type="GO" id="GO:0005739">
    <property type="term" value="C:mitochondrion"/>
    <property type="evidence" value="ECO:0007669"/>
    <property type="project" value="TreeGrafter"/>
</dbReference>
<dbReference type="Proteomes" id="UP001162031">
    <property type="component" value="Unassembled WGS sequence"/>
</dbReference>
<dbReference type="Pfam" id="PF06916">
    <property type="entry name" value="FAM210A-B_dom"/>
    <property type="match status" value="1"/>
</dbReference>
<protein>
    <recommendedName>
        <fullName evidence="1">DUF1279 domain-containing protein</fullName>
    </recommendedName>
</protein>
<evidence type="ECO:0000313" key="2">
    <source>
        <dbReference type="EMBL" id="CAI5725040.1"/>
    </source>
</evidence>
<evidence type="ECO:0000313" key="3">
    <source>
        <dbReference type="Proteomes" id="UP001162031"/>
    </source>
</evidence>
<dbReference type="AlphaFoldDB" id="A0AAV0TTJ6"/>
<dbReference type="PANTHER" id="PTHR21377">
    <property type="entry name" value="PROTEIN FAM210B, MITOCHONDRIAL"/>
    <property type="match status" value="1"/>
</dbReference>
<gene>
    <name evidence="2" type="ORF">HBR001_LOCUS3507</name>
</gene>
<sequence>MAARAKQVLKRHARTAFVFHATVFASTLAGSYAAIRQGIDLPSLATRVPFVDLTKVDPDAGTLALAYLSTVATGPVRGALTIAATPLLARVLARSRLLHKR</sequence>
<organism evidence="2 3">
    <name type="scientific">Hyaloperonospora brassicae</name>
    <name type="common">Brassica downy mildew</name>
    <name type="synonym">Peronospora brassicae</name>
    <dbReference type="NCBI Taxonomy" id="162125"/>
    <lineage>
        <taxon>Eukaryota</taxon>
        <taxon>Sar</taxon>
        <taxon>Stramenopiles</taxon>
        <taxon>Oomycota</taxon>
        <taxon>Peronosporomycetes</taxon>
        <taxon>Peronosporales</taxon>
        <taxon>Peronosporaceae</taxon>
        <taxon>Hyaloperonospora</taxon>
    </lineage>
</organism>